<evidence type="ECO:0000313" key="6">
    <source>
        <dbReference type="EMBL" id="RUO96395.1"/>
    </source>
</evidence>
<dbReference type="Pfam" id="PF00326">
    <property type="entry name" value="Peptidase_S9"/>
    <property type="match status" value="1"/>
</dbReference>
<proteinExistence type="inferred from homology"/>
<dbReference type="InterPro" id="IPR029058">
    <property type="entry name" value="AB_hydrolase_fold"/>
</dbReference>
<dbReference type="InterPro" id="IPR001375">
    <property type="entry name" value="Peptidase_S9_cat"/>
</dbReference>
<dbReference type="AlphaFoldDB" id="A0A433A1A2"/>
<dbReference type="GO" id="GO:0004252">
    <property type="term" value="F:serine-type endopeptidase activity"/>
    <property type="evidence" value="ECO:0007669"/>
    <property type="project" value="TreeGrafter"/>
</dbReference>
<comment type="similarity">
    <text evidence="1">Belongs to the peptidase S9C family.</text>
</comment>
<dbReference type="GO" id="GO:0006508">
    <property type="term" value="P:proteolysis"/>
    <property type="evidence" value="ECO:0007669"/>
    <property type="project" value="InterPro"/>
</dbReference>
<comment type="caution">
    <text evidence="6">The sequence shown here is derived from an EMBL/GenBank/DDBJ whole genome shotgun (WGS) entry which is preliminary data.</text>
</comment>
<dbReference type="SUPFAM" id="SSF69304">
    <property type="entry name" value="Tricorn protease N-terminal domain"/>
    <property type="match status" value="1"/>
</dbReference>
<dbReference type="OrthoDB" id="416344at2759"/>
<keyword evidence="2" id="KW-0732">Signal</keyword>
<dbReference type="SUPFAM" id="SSF53474">
    <property type="entry name" value="alpha/beta-Hydrolases"/>
    <property type="match status" value="1"/>
</dbReference>
<keyword evidence="3" id="KW-0378">Hydrolase</keyword>
<evidence type="ECO:0000256" key="1">
    <source>
        <dbReference type="ARBA" id="ARBA00010040"/>
    </source>
</evidence>
<dbReference type="Gene3D" id="2.120.10.30">
    <property type="entry name" value="TolB, C-terminal domain"/>
    <property type="match status" value="2"/>
</dbReference>
<keyword evidence="7" id="KW-1185">Reference proteome</keyword>
<feature type="non-terminal residue" evidence="6">
    <location>
        <position position="744"/>
    </location>
</feature>
<dbReference type="InterPro" id="IPR011042">
    <property type="entry name" value="6-blade_b-propeller_TolB-like"/>
</dbReference>
<evidence type="ECO:0000256" key="3">
    <source>
        <dbReference type="ARBA" id="ARBA00022801"/>
    </source>
</evidence>
<accession>A0A433A1A2</accession>
<evidence type="ECO:0000313" key="7">
    <source>
        <dbReference type="Proteomes" id="UP000268093"/>
    </source>
</evidence>
<reference evidence="6 7" key="1">
    <citation type="journal article" date="2018" name="New Phytol.">
        <title>Phylogenomics of Endogonaceae and evolution of mycorrhizas within Mucoromycota.</title>
        <authorList>
            <person name="Chang Y."/>
            <person name="Desiro A."/>
            <person name="Na H."/>
            <person name="Sandor L."/>
            <person name="Lipzen A."/>
            <person name="Clum A."/>
            <person name="Barry K."/>
            <person name="Grigoriev I.V."/>
            <person name="Martin F.M."/>
            <person name="Stajich J.E."/>
            <person name="Smith M.E."/>
            <person name="Bonito G."/>
            <person name="Spatafora J.W."/>
        </authorList>
    </citation>
    <scope>NUCLEOTIDE SEQUENCE [LARGE SCALE GENOMIC DNA]</scope>
    <source>
        <strain evidence="6 7">GMNB39</strain>
    </source>
</reference>
<evidence type="ECO:0000259" key="5">
    <source>
        <dbReference type="Pfam" id="PF00326"/>
    </source>
</evidence>
<name>A0A433A1A2_9FUNG</name>
<dbReference type="Proteomes" id="UP000268093">
    <property type="component" value="Unassembled WGS sequence"/>
</dbReference>
<dbReference type="PANTHER" id="PTHR42776">
    <property type="entry name" value="SERINE PEPTIDASE S9 FAMILY MEMBER"/>
    <property type="match status" value="1"/>
</dbReference>
<gene>
    <name evidence="6" type="ORF">BC936DRAFT_142113</name>
</gene>
<evidence type="ECO:0000256" key="2">
    <source>
        <dbReference type="ARBA" id="ARBA00022729"/>
    </source>
</evidence>
<dbReference type="PANTHER" id="PTHR42776:SF13">
    <property type="entry name" value="DIPEPTIDYL-PEPTIDASE 5"/>
    <property type="match status" value="1"/>
</dbReference>
<protein>
    <recommendedName>
        <fullName evidence="4">Dipeptidyl-peptidase V</fullName>
    </recommendedName>
</protein>
<organism evidence="6 7">
    <name type="scientific">Jimgerdemannia flammicorona</name>
    <dbReference type="NCBI Taxonomy" id="994334"/>
    <lineage>
        <taxon>Eukaryota</taxon>
        <taxon>Fungi</taxon>
        <taxon>Fungi incertae sedis</taxon>
        <taxon>Mucoromycota</taxon>
        <taxon>Mucoromycotina</taxon>
        <taxon>Endogonomycetes</taxon>
        <taxon>Endogonales</taxon>
        <taxon>Endogonaceae</taxon>
        <taxon>Jimgerdemannia</taxon>
    </lineage>
</organism>
<dbReference type="Gene3D" id="3.40.50.1820">
    <property type="entry name" value="alpha/beta hydrolase"/>
    <property type="match status" value="1"/>
</dbReference>
<sequence length="744" mass="82517">MNLTAPPSVSWIYCKFIFGSMNSDPTVHGIHIHRQVNTKLKPLPFQPAANSDHPFSPPFDGVSASLFYMSSVQLTVHKFNRPAPYFQRQIIIVINYISNIRLVSSSRCDFPFRARHPNLCIAVLTRLSQPSAQLTTITTINPTTRVHSRNHASTATPFQPLSAPRHTIRGLYPPVYPPRPRHIRPPGECLAVAEREPGCIFKIQSTKNLYVFDLTTDEFRPVTDPSHDAKQGNALFLSNKHIAYLNTTQDSTHVWALDVSDPDNEPYQLTSFPVSIANIKYSRFTKLLAFSATVYKNGTLEEAAERDSKEKKRKDTALVGGGVYDMVGCVFENANMRLIRYIDPHLTNVTLGIDNDKFVVAGEPRNLLVGSGLESPVLPFGSAADFDFSPDGQELAFVAKAPGRNYAWETSQYIYLVPTAGDSPPVAINSDIPGASSYPRYKPDGNSIAYLQMFVRQYEADRNRLVTYNRATQRRKVVTADWDCSPSSIAWAVGEDAVFVTAQDKGHVKIFAIDTLTGELLNTLTNIHTASGIQILSPTALIFSMSSLTSPNNIYTISSAASLHTTKSATLTRRTDIHVNHEDPIDFPEPDEFWFVGAQNHPIHGWIITPPNFNSSKKYPLAFLIHGGPQGAWDDAWSVRWNPSVFAGAGFVVVAINPHGSTGYGQNFTDSIKGNWGTLPYDDLDRGLSHVLDKYPFVDEEKVAGLGASYGGFMVNWINGHSDRFRCLVNHDGVFSTLNTWYTG</sequence>
<dbReference type="EMBL" id="RBNI01021638">
    <property type="protein sequence ID" value="RUO96395.1"/>
    <property type="molecule type" value="Genomic_DNA"/>
</dbReference>
<evidence type="ECO:0000256" key="4">
    <source>
        <dbReference type="ARBA" id="ARBA00032829"/>
    </source>
</evidence>
<feature type="domain" description="Peptidase S9 prolyl oligopeptidase catalytic" evidence="5">
    <location>
        <begin position="637"/>
        <end position="743"/>
    </location>
</feature>